<evidence type="ECO:0000313" key="2">
    <source>
        <dbReference type="Proteomes" id="UP001066276"/>
    </source>
</evidence>
<organism evidence="1 2">
    <name type="scientific">Pleurodeles waltl</name>
    <name type="common">Iberian ribbed newt</name>
    <dbReference type="NCBI Taxonomy" id="8319"/>
    <lineage>
        <taxon>Eukaryota</taxon>
        <taxon>Metazoa</taxon>
        <taxon>Chordata</taxon>
        <taxon>Craniata</taxon>
        <taxon>Vertebrata</taxon>
        <taxon>Euteleostomi</taxon>
        <taxon>Amphibia</taxon>
        <taxon>Batrachia</taxon>
        <taxon>Caudata</taxon>
        <taxon>Salamandroidea</taxon>
        <taxon>Salamandridae</taxon>
        <taxon>Pleurodelinae</taxon>
        <taxon>Pleurodeles</taxon>
    </lineage>
</organism>
<protein>
    <submittedName>
        <fullName evidence="1">Uncharacterized protein</fullName>
    </submittedName>
</protein>
<comment type="caution">
    <text evidence="1">The sequence shown here is derived from an EMBL/GenBank/DDBJ whole genome shotgun (WGS) entry which is preliminary data.</text>
</comment>
<sequence length="193" mass="22067">MLWPAADVSDSWQRMRLLSRGSGMELGLSTVAGHVSYHPQMVLGGHFKDAWAADCEELEWQYAINPDPATLATIRTDATKYNEVADQEVGYMSWRWTARAYPEGCQPGCSLATKFKESWAQMHIVSILYRNGQAYHDTLTVLAQFITYYAELYEAYAYSTEQETAFYLDDIGLAWILHGQREFLMQPITDKEL</sequence>
<accession>A0AAV7RVW9</accession>
<keyword evidence="2" id="KW-1185">Reference proteome</keyword>
<gene>
    <name evidence="1" type="ORF">NDU88_009675</name>
</gene>
<dbReference type="AlphaFoldDB" id="A0AAV7RVW9"/>
<name>A0AAV7RVW9_PLEWA</name>
<evidence type="ECO:0000313" key="1">
    <source>
        <dbReference type="EMBL" id="KAJ1156959.1"/>
    </source>
</evidence>
<dbReference type="EMBL" id="JANPWB010000009">
    <property type="protein sequence ID" value="KAJ1156959.1"/>
    <property type="molecule type" value="Genomic_DNA"/>
</dbReference>
<reference evidence="1" key="1">
    <citation type="journal article" date="2022" name="bioRxiv">
        <title>Sequencing and chromosome-scale assembly of the giantPleurodeles waltlgenome.</title>
        <authorList>
            <person name="Brown T."/>
            <person name="Elewa A."/>
            <person name="Iarovenko S."/>
            <person name="Subramanian E."/>
            <person name="Araus A.J."/>
            <person name="Petzold A."/>
            <person name="Susuki M."/>
            <person name="Suzuki K.-i.T."/>
            <person name="Hayashi T."/>
            <person name="Toyoda A."/>
            <person name="Oliveira C."/>
            <person name="Osipova E."/>
            <person name="Leigh N.D."/>
            <person name="Simon A."/>
            <person name="Yun M.H."/>
        </authorList>
    </citation>
    <scope>NUCLEOTIDE SEQUENCE</scope>
    <source>
        <strain evidence="1">20211129_DDA</strain>
        <tissue evidence="1">Liver</tissue>
    </source>
</reference>
<proteinExistence type="predicted"/>
<dbReference type="Proteomes" id="UP001066276">
    <property type="component" value="Chromosome 5"/>
</dbReference>